<dbReference type="RefSeq" id="WP_000119885.1">
    <property type="nucleotide sequence ID" value="NZ_CAJHFX010000018.1"/>
</dbReference>
<sequence length="254" mass="30599">MSYFKFKNPDQALYFYKLAERYKGMSDHILFPSDEGLPIRYMDTGQEPTEITLNKMPIWAVREVFNNYVKLRFQYVHTKQDWFRKSFNFFYNSIYYFISFIELIPNSTQLILFPKNLEKSIICARVNFDNSTYEINRSEIYFQPNEQKKFEFWLNDHWSKEVNNLDEYKTDYFNPIPARQLLAAALFYLPKWSFLPLHQLKSVVALISTKLLVLNKFEGRYCDHNVFSDPFLDIFAEKNIMISIKYLPYKNPLT</sequence>
<gene>
    <name evidence="1" type="ORF">JHZ39_003663</name>
</gene>
<accession>A0A9P2LD46</accession>
<reference evidence="1" key="1">
    <citation type="submission" date="2020-12" db="EMBL/GenBank/DDBJ databases">
        <authorList>
            <consortium name="Clinical and Environmental Microbiology Branch: Whole genome sequencing antimicrobial resistance pathogens in the healthcare setting"/>
        </authorList>
    </citation>
    <scope>NUCLEOTIDE SEQUENCE</scope>
    <source>
        <strain evidence="1">2018HL-00813</strain>
    </source>
</reference>
<protein>
    <recommendedName>
        <fullName evidence="2">DUF3825 domain-containing protein</fullName>
    </recommendedName>
</protein>
<name>A0A9P2LD46_ACIBA</name>
<dbReference type="EMBL" id="AAYLMQ010000073">
    <property type="protein sequence ID" value="EGY2379226.1"/>
    <property type="molecule type" value="Genomic_DNA"/>
</dbReference>
<evidence type="ECO:0000313" key="1">
    <source>
        <dbReference type="EMBL" id="EGY2379226.1"/>
    </source>
</evidence>
<organism evidence="1">
    <name type="scientific">Acinetobacter baumannii</name>
    <dbReference type="NCBI Taxonomy" id="470"/>
    <lineage>
        <taxon>Bacteria</taxon>
        <taxon>Pseudomonadati</taxon>
        <taxon>Pseudomonadota</taxon>
        <taxon>Gammaproteobacteria</taxon>
        <taxon>Moraxellales</taxon>
        <taxon>Moraxellaceae</taxon>
        <taxon>Acinetobacter</taxon>
        <taxon>Acinetobacter calcoaceticus/baumannii complex</taxon>
    </lineage>
</organism>
<proteinExistence type="predicted"/>
<evidence type="ECO:0008006" key="2">
    <source>
        <dbReference type="Google" id="ProtNLM"/>
    </source>
</evidence>
<dbReference type="AlphaFoldDB" id="A0A9P2LD46"/>
<comment type="caution">
    <text evidence="1">The sequence shown here is derived from an EMBL/GenBank/DDBJ whole genome shotgun (WGS) entry which is preliminary data.</text>
</comment>